<dbReference type="InterPro" id="IPR036390">
    <property type="entry name" value="WH_DNA-bd_sf"/>
</dbReference>
<evidence type="ECO:0000256" key="3">
    <source>
        <dbReference type="ARBA" id="ARBA00023125"/>
    </source>
</evidence>
<dbReference type="InterPro" id="IPR000847">
    <property type="entry name" value="LysR_HTH_N"/>
</dbReference>
<feature type="domain" description="HTH lysR-type" evidence="5">
    <location>
        <begin position="48"/>
        <end position="105"/>
    </location>
</feature>
<dbReference type="Proteomes" id="UP000050465">
    <property type="component" value="Unassembled WGS sequence"/>
</dbReference>
<evidence type="ECO:0000256" key="2">
    <source>
        <dbReference type="ARBA" id="ARBA00023015"/>
    </source>
</evidence>
<comment type="caution">
    <text evidence="6">The sequence shown here is derived from an EMBL/GenBank/DDBJ whole genome shotgun (WGS) entry which is preliminary data.</text>
</comment>
<proteinExistence type="inferred from homology"/>
<dbReference type="SUPFAM" id="SSF53850">
    <property type="entry name" value="Periplasmic binding protein-like II"/>
    <property type="match status" value="1"/>
</dbReference>
<sequence>MGEALRGLTYTIKIKRIIDGKPLAALNSSFIPPPSDFSSMAEINVNRIKLSQLRALVAIARTGTFSDAAAKLDLSQSAVSHAIATLEEELGVSLLSRGRQGAVLTPVGQDVTNEATKMLGLLKVIGRKAQDAKGLQAGLVRVVGFRSVATHVLPVVIEEFRKQYPGISVSIGEGNDVRGAEEILRRGEADVGFTYLPVSEAFDAWELFRDDYVVLMPKDKAPQGEGPLSWDDLTALPLILPLPDDGCRYNVDQYLLRNGQTILPAYEVKEDSTVVSMVRRGLGATIIAQLAAEPIPDDVVVRSLPVPLQRVIGVITLADALQTPPVFAFLDTLKATWKQKNDIVPANH</sequence>
<dbReference type="GO" id="GO:0003700">
    <property type="term" value="F:DNA-binding transcription factor activity"/>
    <property type="evidence" value="ECO:0007669"/>
    <property type="project" value="InterPro"/>
</dbReference>
<evidence type="ECO:0000259" key="5">
    <source>
        <dbReference type="PROSITE" id="PS50931"/>
    </source>
</evidence>
<dbReference type="FunFam" id="1.10.10.10:FF:000001">
    <property type="entry name" value="LysR family transcriptional regulator"/>
    <property type="match status" value="1"/>
</dbReference>
<dbReference type="InterPro" id="IPR050950">
    <property type="entry name" value="HTH-type_LysR_regulators"/>
</dbReference>
<dbReference type="CDD" id="cd05466">
    <property type="entry name" value="PBP2_LTTR_substrate"/>
    <property type="match status" value="1"/>
</dbReference>
<dbReference type="PANTHER" id="PTHR30419">
    <property type="entry name" value="HTH-TYPE TRANSCRIPTIONAL REGULATOR YBHD"/>
    <property type="match status" value="1"/>
</dbReference>
<dbReference type="InterPro" id="IPR005119">
    <property type="entry name" value="LysR_subst-bd"/>
</dbReference>
<dbReference type="PATRIC" id="fig|1666911.3.peg.2989"/>
<dbReference type="Pfam" id="PF03466">
    <property type="entry name" value="LysR_substrate"/>
    <property type="match status" value="1"/>
</dbReference>
<dbReference type="Pfam" id="PF00126">
    <property type="entry name" value="HTH_1"/>
    <property type="match status" value="1"/>
</dbReference>
<dbReference type="GO" id="GO:0005829">
    <property type="term" value="C:cytosol"/>
    <property type="evidence" value="ECO:0007669"/>
    <property type="project" value="TreeGrafter"/>
</dbReference>
<keyword evidence="4" id="KW-0804">Transcription</keyword>
<dbReference type="PRINTS" id="PR00039">
    <property type="entry name" value="HTHLYSR"/>
</dbReference>
<comment type="similarity">
    <text evidence="1">Belongs to the LysR transcriptional regulatory family.</text>
</comment>
<dbReference type="STRING" id="1666911.HLUCCA11_04880"/>
<evidence type="ECO:0000313" key="7">
    <source>
        <dbReference type="Proteomes" id="UP000050465"/>
    </source>
</evidence>
<evidence type="ECO:0000313" key="6">
    <source>
        <dbReference type="EMBL" id="KPQ36828.1"/>
    </source>
</evidence>
<dbReference type="PROSITE" id="PS50931">
    <property type="entry name" value="HTH_LYSR"/>
    <property type="match status" value="1"/>
</dbReference>
<accession>A0A0P8C541</accession>
<protein>
    <submittedName>
        <fullName evidence="6">Transcriptional regulator</fullName>
    </submittedName>
</protein>
<evidence type="ECO:0000256" key="1">
    <source>
        <dbReference type="ARBA" id="ARBA00009437"/>
    </source>
</evidence>
<dbReference type="EMBL" id="LJZR01000004">
    <property type="protein sequence ID" value="KPQ36828.1"/>
    <property type="molecule type" value="Genomic_DNA"/>
</dbReference>
<gene>
    <name evidence="6" type="ORF">HLUCCA11_04880</name>
</gene>
<dbReference type="PANTHER" id="PTHR30419:SF8">
    <property type="entry name" value="NITROGEN ASSIMILATION TRANSCRIPTIONAL ACTIVATOR-RELATED"/>
    <property type="match status" value="1"/>
</dbReference>
<organism evidence="6 7">
    <name type="scientific">Phormidesmis priestleyi Ana</name>
    <dbReference type="NCBI Taxonomy" id="1666911"/>
    <lineage>
        <taxon>Bacteria</taxon>
        <taxon>Bacillati</taxon>
        <taxon>Cyanobacteriota</taxon>
        <taxon>Cyanophyceae</taxon>
        <taxon>Leptolyngbyales</taxon>
        <taxon>Leptolyngbyaceae</taxon>
        <taxon>Phormidesmis</taxon>
    </lineage>
</organism>
<dbReference type="SUPFAM" id="SSF46785">
    <property type="entry name" value="Winged helix' DNA-binding domain"/>
    <property type="match status" value="1"/>
</dbReference>
<keyword evidence="2" id="KW-0805">Transcription regulation</keyword>
<dbReference type="Gene3D" id="3.40.190.290">
    <property type="match status" value="1"/>
</dbReference>
<dbReference type="AlphaFoldDB" id="A0A0P8C541"/>
<keyword evidence="3" id="KW-0238">DNA-binding</keyword>
<name>A0A0P8C541_9CYAN</name>
<dbReference type="GO" id="GO:0003677">
    <property type="term" value="F:DNA binding"/>
    <property type="evidence" value="ECO:0007669"/>
    <property type="project" value="UniProtKB-KW"/>
</dbReference>
<dbReference type="Gene3D" id="1.10.10.10">
    <property type="entry name" value="Winged helix-like DNA-binding domain superfamily/Winged helix DNA-binding domain"/>
    <property type="match status" value="1"/>
</dbReference>
<reference evidence="6 7" key="1">
    <citation type="submission" date="2015-09" db="EMBL/GenBank/DDBJ databases">
        <title>Identification and resolution of microdiversity through metagenomic sequencing of parallel consortia.</title>
        <authorList>
            <person name="Nelson W.C."/>
            <person name="Romine M.F."/>
            <person name="Lindemann S.R."/>
        </authorList>
    </citation>
    <scope>NUCLEOTIDE SEQUENCE [LARGE SCALE GENOMIC DNA]</scope>
    <source>
        <strain evidence="6">Ana</strain>
    </source>
</reference>
<evidence type="ECO:0000256" key="4">
    <source>
        <dbReference type="ARBA" id="ARBA00023163"/>
    </source>
</evidence>
<dbReference type="InterPro" id="IPR036388">
    <property type="entry name" value="WH-like_DNA-bd_sf"/>
</dbReference>